<protein>
    <submittedName>
        <fullName evidence="1">Uncharacterized protein</fullName>
    </submittedName>
</protein>
<dbReference type="Proteomes" id="UP000248783">
    <property type="component" value="Unassembled WGS sequence"/>
</dbReference>
<evidence type="ECO:0000313" key="2">
    <source>
        <dbReference type="Proteomes" id="UP000248783"/>
    </source>
</evidence>
<comment type="caution">
    <text evidence="1">The sequence shown here is derived from an EMBL/GenBank/DDBJ whole genome shotgun (WGS) entry which is preliminary data.</text>
</comment>
<name>A0A2W5YBR0_9MICO</name>
<reference evidence="1 2" key="1">
    <citation type="submission" date="2018-06" db="EMBL/GenBank/DDBJ databases">
        <title>Whole genome sequencing of a novel hydrocarbon degrading bacterial strain, PW21 isolated from oil contaminated produced water sample.</title>
        <authorList>
            <person name="Nagkirti P."/>
            <person name="Shaikh A."/>
            <person name="Gowdaman V."/>
            <person name="Engineer A.E."/>
            <person name="Dagar S."/>
            <person name="Dhakephalkar P.K."/>
        </authorList>
    </citation>
    <scope>NUCLEOTIDE SEQUENCE [LARGE SCALE GENOMIC DNA]</scope>
    <source>
        <strain evidence="1 2">PW21</strain>
    </source>
</reference>
<accession>A0A2W5YBR0</accession>
<dbReference type="EMBL" id="QKWH01000028">
    <property type="protein sequence ID" value="PZR51501.1"/>
    <property type="molecule type" value="Genomic_DNA"/>
</dbReference>
<evidence type="ECO:0000313" key="1">
    <source>
        <dbReference type="EMBL" id="PZR51501.1"/>
    </source>
</evidence>
<proteinExistence type="predicted"/>
<dbReference type="AlphaFoldDB" id="A0A2W5YBR0"/>
<sequence length="103" mass="11390">MSHESCEYCANRLRQAKQIAEKDYTWEGGETTTSVVHTYQQDSATGIWPIDVEIRQQGARVTTQAGDEIYGAAPATSTLWVEVGRRDTQWLIVGAGTRESNVG</sequence>
<gene>
    <name evidence="1" type="ORF">DNL40_16120</name>
</gene>
<keyword evidence="2" id="KW-1185">Reference proteome</keyword>
<organism evidence="1 2">
    <name type="scientific">Xylanimonas oleitrophica</name>
    <dbReference type="NCBI Taxonomy" id="2607479"/>
    <lineage>
        <taxon>Bacteria</taxon>
        <taxon>Bacillati</taxon>
        <taxon>Actinomycetota</taxon>
        <taxon>Actinomycetes</taxon>
        <taxon>Micrococcales</taxon>
        <taxon>Promicromonosporaceae</taxon>
        <taxon>Xylanimonas</taxon>
    </lineage>
</organism>